<sequence>MSRILCHKCGNDDNNIATCAVNMSFSYSQNNTTRRPLELVNTSDGSGTACCNSRITDTLSTLRYQSSYNSFQTLGKDDQNSLTLRGRQPLWQSADARHRRELVQQKVRRREEEDRQVRAVSMKQQGQYMKSEIARQRKISWHALERMDGQKISFLLISVYYALPKPPNQTIWKLIEDPSCELCGKPANLDHVLSSCRTALKDGKYTWRHDQVLREMAAVLDTNVEEEED</sequence>
<evidence type="ECO:0000313" key="1">
    <source>
        <dbReference type="EMBL" id="CAG2242025.1"/>
    </source>
</evidence>
<dbReference type="Proteomes" id="UP000683360">
    <property type="component" value="Unassembled WGS sequence"/>
</dbReference>
<evidence type="ECO:0008006" key="3">
    <source>
        <dbReference type="Google" id="ProtNLM"/>
    </source>
</evidence>
<dbReference type="EMBL" id="CAJPWZ010002615">
    <property type="protein sequence ID" value="CAG2242025.1"/>
    <property type="molecule type" value="Genomic_DNA"/>
</dbReference>
<dbReference type="AlphaFoldDB" id="A0A8S3UH45"/>
<gene>
    <name evidence="1" type="ORF">MEDL_54213</name>
</gene>
<dbReference type="OrthoDB" id="6105566at2759"/>
<protein>
    <recommendedName>
        <fullName evidence="3">Reverse transcriptase zinc-binding domain-containing protein</fullName>
    </recommendedName>
</protein>
<comment type="caution">
    <text evidence="1">The sequence shown here is derived from an EMBL/GenBank/DDBJ whole genome shotgun (WGS) entry which is preliminary data.</text>
</comment>
<keyword evidence="2" id="KW-1185">Reference proteome</keyword>
<evidence type="ECO:0000313" key="2">
    <source>
        <dbReference type="Proteomes" id="UP000683360"/>
    </source>
</evidence>
<proteinExistence type="predicted"/>
<name>A0A8S3UH45_MYTED</name>
<accession>A0A8S3UH45</accession>
<reference evidence="1" key="1">
    <citation type="submission" date="2021-03" db="EMBL/GenBank/DDBJ databases">
        <authorList>
            <person name="Bekaert M."/>
        </authorList>
    </citation>
    <scope>NUCLEOTIDE SEQUENCE</scope>
</reference>
<organism evidence="1 2">
    <name type="scientific">Mytilus edulis</name>
    <name type="common">Blue mussel</name>
    <dbReference type="NCBI Taxonomy" id="6550"/>
    <lineage>
        <taxon>Eukaryota</taxon>
        <taxon>Metazoa</taxon>
        <taxon>Spiralia</taxon>
        <taxon>Lophotrochozoa</taxon>
        <taxon>Mollusca</taxon>
        <taxon>Bivalvia</taxon>
        <taxon>Autobranchia</taxon>
        <taxon>Pteriomorphia</taxon>
        <taxon>Mytilida</taxon>
        <taxon>Mytiloidea</taxon>
        <taxon>Mytilidae</taxon>
        <taxon>Mytilinae</taxon>
        <taxon>Mytilus</taxon>
    </lineage>
</organism>